<accession>A0A4Y9YLL9</accession>
<reference evidence="2 3" key="1">
    <citation type="submission" date="2019-01" db="EMBL/GenBank/DDBJ databases">
        <title>Genome sequencing of the rare red list fungi Fomitopsis rosea.</title>
        <authorList>
            <person name="Buettner E."/>
            <person name="Kellner H."/>
        </authorList>
    </citation>
    <scope>NUCLEOTIDE SEQUENCE [LARGE SCALE GENOMIC DNA]</scope>
    <source>
        <strain evidence="2 3">DSM 105464</strain>
    </source>
</reference>
<dbReference type="EMBL" id="SEKV01000190">
    <property type="protein sequence ID" value="TFY61859.1"/>
    <property type="molecule type" value="Genomic_DNA"/>
</dbReference>
<evidence type="ECO:0000313" key="2">
    <source>
        <dbReference type="EMBL" id="TFY61859.1"/>
    </source>
</evidence>
<comment type="caution">
    <text evidence="2">The sequence shown here is derived from an EMBL/GenBank/DDBJ whole genome shotgun (WGS) entry which is preliminary data.</text>
</comment>
<name>A0A4Y9YLL9_9APHY</name>
<evidence type="ECO:0000313" key="3">
    <source>
        <dbReference type="Proteomes" id="UP000298390"/>
    </source>
</evidence>
<proteinExistence type="predicted"/>
<dbReference type="AlphaFoldDB" id="A0A4Y9YLL9"/>
<feature type="chain" id="PRO_5021430190" evidence="1">
    <location>
        <begin position="21"/>
        <end position="87"/>
    </location>
</feature>
<keyword evidence="1" id="KW-0732">Signal</keyword>
<feature type="signal peptide" evidence="1">
    <location>
        <begin position="1"/>
        <end position="20"/>
    </location>
</feature>
<dbReference type="Proteomes" id="UP000298390">
    <property type="component" value="Unassembled WGS sequence"/>
</dbReference>
<sequence>MKLTIAFGLLACALLEVTVAMPALGIERRLIGTCTGVSVAARLLLMLTSFCRVDNEGTSEDLEARDTGNHVSTGAYRLDETESIEDR</sequence>
<protein>
    <submittedName>
        <fullName evidence="2">Uncharacterized protein</fullName>
    </submittedName>
</protein>
<organism evidence="2 3">
    <name type="scientific">Rhodofomes roseus</name>
    <dbReference type="NCBI Taxonomy" id="34475"/>
    <lineage>
        <taxon>Eukaryota</taxon>
        <taxon>Fungi</taxon>
        <taxon>Dikarya</taxon>
        <taxon>Basidiomycota</taxon>
        <taxon>Agaricomycotina</taxon>
        <taxon>Agaricomycetes</taxon>
        <taxon>Polyporales</taxon>
        <taxon>Rhodofomes</taxon>
    </lineage>
</organism>
<evidence type="ECO:0000256" key="1">
    <source>
        <dbReference type="SAM" id="SignalP"/>
    </source>
</evidence>
<gene>
    <name evidence="2" type="ORF">EVJ58_g4241</name>
</gene>